<evidence type="ECO:0000313" key="1">
    <source>
        <dbReference type="EMBL" id="AZW19134.1"/>
    </source>
</evidence>
<dbReference type="Proteomes" id="UP000282741">
    <property type="component" value="Chromosome"/>
</dbReference>
<organism evidence="1 2">
    <name type="scientific">Bordetella hinzii</name>
    <dbReference type="NCBI Taxonomy" id="103855"/>
    <lineage>
        <taxon>Bacteria</taxon>
        <taxon>Pseudomonadati</taxon>
        <taxon>Pseudomonadota</taxon>
        <taxon>Betaproteobacteria</taxon>
        <taxon>Burkholderiales</taxon>
        <taxon>Alcaligenaceae</taxon>
        <taxon>Bordetella</taxon>
    </lineage>
</organism>
<evidence type="ECO:0000313" key="2">
    <source>
        <dbReference type="Proteomes" id="UP000282741"/>
    </source>
</evidence>
<accession>A0AAN1RZZ6</accession>
<gene>
    <name evidence="1" type="ORF">CS347_21425</name>
</gene>
<dbReference type="EMBL" id="CP024172">
    <property type="protein sequence ID" value="AZW19134.1"/>
    <property type="molecule type" value="Genomic_DNA"/>
</dbReference>
<protein>
    <submittedName>
        <fullName evidence="1">Uncharacterized protein</fullName>
    </submittedName>
</protein>
<proteinExistence type="predicted"/>
<sequence length="111" mass="12968">MIDDLLERQYDRKAYNCLHFAAEVWERLTGDAALRSVREEDFRAGGMAAVFRRYRRVPGPTAEPSVVLMVTLSGEAHIGVCWRRRLLHINEIGPQFLPFDAVLYRNMRFWV</sequence>
<dbReference type="AlphaFoldDB" id="A0AAN1RZZ6"/>
<reference evidence="2" key="1">
    <citation type="submission" date="2017-10" db="EMBL/GenBank/DDBJ databases">
        <title>Whole genome sequencing of various Bordetella species.</title>
        <authorList>
            <person name="Weigand M.R."/>
            <person name="Loparev V."/>
            <person name="Peng Y."/>
            <person name="Bowden K.E."/>
            <person name="Tondella M.L."/>
            <person name="Williams M.M."/>
        </authorList>
    </citation>
    <scope>NUCLEOTIDE SEQUENCE [LARGE SCALE GENOMIC DNA]</scope>
    <source>
        <strain evidence="2">H720</strain>
    </source>
</reference>
<dbReference type="RefSeq" id="WP_048940036.1">
    <property type="nucleotide sequence ID" value="NZ_CP012077.1"/>
</dbReference>
<name>A0AAN1RZZ6_9BORD</name>